<dbReference type="Pfam" id="PF09601">
    <property type="entry name" value="DUF2459"/>
    <property type="match status" value="1"/>
</dbReference>
<organism evidence="1 2">
    <name type="scientific">Sphingomonas panacisoli</name>
    <dbReference type="NCBI Taxonomy" id="1813879"/>
    <lineage>
        <taxon>Bacteria</taxon>
        <taxon>Pseudomonadati</taxon>
        <taxon>Pseudomonadota</taxon>
        <taxon>Alphaproteobacteria</taxon>
        <taxon>Sphingomonadales</taxon>
        <taxon>Sphingomonadaceae</taxon>
        <taxon>Sphingomonas</taxon>
    </lineage>
</organism>
<dbReference type="AlphaFoldDB" id="A0A5B8LL90"/>
<dbReference type="NCBIfam" id="TIGR02117">
    <property type="entry name" value="chp_urease_rgn"/>
    <property type="match status" value="1"/>
</dbReference>
<accession>A0A5B8LL90</accession>
<sequence length="211" mass="22513">MGRIATGLMGIVLAYAATGMIGGSIPANAAWVQPAEGIRIFIEDNGIHTGIVMPVSAAGVEWRGTFPASDLSDPRYANFDHVAVGWGERAFYIETPTWSDLNLAVVGRAAIGSNRTVLHVEHVPAPATGTAVRAIVLTPDQYRRLAAFVRETLGPRGKIAGGYGPDDAFYDARGTYSAVVTCNEWTGRALRHAGVRVGAWTPFPVTVMGWF</sequence>
<gene>
    <name evidence="1" type="ORF">FPZ24_01510</name>
</gene>
<keyword evidence="2" id="KW-1185">Reference proteome</keyword>
<evidence type="ECO:0000313" key="1">
    <source>
        <dbReference type="EMBL" id="QDZ08991.1"/>
    </source>
</evidence>
<dbReference type="InterPro" id="IPR011727">
    <property type="entry name" value="CHP02117"/>
</dbReference>
<dbReference type="EMBL" id="CP042306">
    <property type="protein sequence ID" value="QDZ08991.1"/>
    <property type="molecule type" value="Genomic_DNA"/>
</dbReference>
<dbReference type="Proteomes" id="UP000315673">
    <property type="component" value="Chromosome"/>
</dbReference>
<dbReference type="KEGG" id="spai:FPZ24_01510"/>
<proteinExistence type="predicted"/>
<protein>
    <submittedName>
        <fullName evidence="1">TIGR02117 family protein</fullName>
    </submittedName>
</protein>
<name>A0A5B8LL90_9SPHN</name>
<evidence type="ECO:0000313" key="2">
    <source>
        <dbReference type="Proteomes" id="UP000315673"/>
    </source>
</evidence>
<dbReference type="OrthoDB" id="211174at2"/>
<reference evidence="1 2" key="1">
    <citation type="submission" date="2019-07" db="EMBL/GenBank/DDBJ databases">
        <title>Full genome sequence of Sphingomonas sp. 4R-6-7(HKS19).</title>
        <authorList>
            <person name="Im W.-T."/>
        </authorList>
    </citation>
    <scope>NUCLEOTIDE SEQUENCE [LARGE SCALE GENOMIC DNA]</scope>
    <source>
        <strain evidence="1 2">HKS19</strain>
    </source>
</reference>